<dbReference type="InterPro" id="IPR010989">
    <property type="entry name" value="SNARE"/>
</dbReference>
<gene>
    <name evidence="3" type="ORF">AKO1_003524</name>
</gene>
<evidence type="ECO:0000256" key="2">
    <source>
        <dbReference type="SAM" id="Phobius"/>
    </source>
</evidence>
<evidence type="ECO:0000313" key="3">
    <source>
        <dbReference type="EMBL" id="KAL0476316.1"/>
    </source>
</evidence>
<keyword evidence="2" id="KW-0472">Membrane</keyword>
<proteinExistence type="predicted"/>
<dbReference type="GO" id="GO:0016020">
    <property type="term" value="C:membrane"/>
    <property type="evidence" value="ECO:0007669"/>
    <property type="project" value="InterPro"/>
</dbReference>
<feature type="coiled-coil region" evidence="1">
    <location>
        <begin position="86"/>
        <end position="113"/>
    </location>
</feature>
<keyword evidence="1" id="KW-0175">Coiled coil</keyword>
<dbReference type="Gene3D" id="1.20.5.110">
    <property type="match status" value="1"/>
</dbReference>
<keyword evidence="4" id="KW-1185">Reference proteome</keyword>
<accession>A0AAW2YH61</accession>
<comment type="caution">
    <text evidence="3">The sequence shown here is derived from an EMBL/GenBank/DDBJ whole genome shotgun (WGS) entry which is preliminary data.</text>
</comment>
<name>A0AAW2YH61_9EUKA</name>
<dbReference type="SUPFAM" id="SSF47661">
    <property type="entry name" value="t-snare proteins"/>
    <property type="match status" value="1"/>
</dbReference>
<evidence type="ECO:0000313" key="4">
    <source>
        <dbReference type="Proteomes" id="UP001431209"/>
    </source>
</evidence>
<evidence type="ECO:0000256" key="1">
    <source>
        <dbReference type="SAM" id="Coils"/>
    </source>
</evidence>
<protein>
    <submittedName>
        <fullName evidence="3">STX17</fullName>
    </submittedName>
</protein>
<keyword evidence="2" id="KW-1133">Transmembrane helix</keyword>
<dbReference type="GO" id="GO:0016192">
    <property type="term" value="P:vesicle-mediated transport"/>
    <property type="evidence" value="ECO:0007669"/>
    <property type="project" value="InterPro"/>
</dbReference>
<keyword evidence="2" id="KW-0812">Transmembrane</keyword>
<sequence length="297" mass="32718">MQESGLEEQFEKIADGLNTSQAHIQKINRYIKSRSDNAHKIPQLIDKAEQTCAETLHDIKIATDLMKSLPKGMLTDEAKFQKEFALKKYTSDLKEVEKQVASVKKEHVNLLANKESVKKNREEKQSKIQDEFMQQLIIREDEAKSEEEIEAETEREMRQLEQGVMDVVELMNVAHDQIHQQEYKLEEALLNVEETAALTEKGTRNLQIAAKWKGIGAVIGATAIGGAVGLVVGGPIGAVVAANTALGVVTTVGATATVGLSLGAVGGLLTKTISDKVDGSKLKFWKKDEEPIKEEIE</sequence>
<feature type="transmembrane region" description="Helical" evidence="2">
    <location>
        <begin position="214"/>
        <end position="240"/>
    </location>
</feature>
<dbReference type="AlphaFoldDB" id="A0AAW2YH61"/>
<organism evidence="3 4">
    <name type="scientific">Acrasis kona</name>
    <dbReference type="NCBI Taxonomy" id="1008807"/>
    <lineage>
        <taxon>Eukaryota</taxon>
        <taxon>Discoba</taxon>
        <taxon>Heterolobosea</taxon>
        <taxon>Tetramitia</taxon>
        <taxon>Eutetramitia</taxon>
        <taxon>Acrasidae</taxon>
        <taxon>Acrasis</taxon>
    </lineage>
</organism>
<reference evidence="3 4" key="1">
    <citation type="submission" date="2024-03" db="EMBL/GenBank/DDBJ databases">
        <title>The Acrasis kona genome and developmental transcriptomes reveal deep origins of eukaryotic multicellular pathways.</title>
        <authorList>
            <person name="Sheikh S."/>
            <person name="Fu C.-J."/>
            <person name="Brown M.W."/>
            <person name="Baldauf S.L."/>
        </authorList>
    </citation>
    <scope>NUCLEOTIDE SEQUENCE [LARGE SCALE GENOMIC DNA]</scope>
    <source>
        <strain evidence="3 4">ATCC MYA-3509</strain>
    </source>
</reference>
<dbReference type="Proteomes" id="UP001431209">
    <property type="component" value="Unassembled WGS sequence"/>
</dbReference>
<dbReference type="EMBL" id="JAOPGA020000004">
    <property type="protein sequence ID" value="KAL0476316.1"/>
    <property type="molecule type" value="Genomic_DNA"/>
</dbReference>
<feature type="transmembrane region" description="Helical" evidence="2">
    <location>
        <begin position="246"/>
        <end position="269"/>
    </location>
</feature>